<accession>A0ABW2IVJ0</accession>
<dbReference type="Pfam" id="PF25954">
    <property type="entry name" value="Beta-barrel_RND_2"/>
    <property type="match status" value="1"/>
</dbReference>
<evidence type="ECO:0000259" key="7">
    <source>
        <dbReference type="Pfam" id="PF25876"/>
    </source>
</evidence>
<dbReference type="PANTHER" id="PTHR30469:SF15">
    <property type="entry name" value="HLYD FAMILY OF SECRETION PROTEINS"/>
    <property type="match status" value="1"/>
</dbReference>
<feature type="domain" description="CusB-like beta-barrel" evidence="9">
    <location>
        <begin position="201"/>
        <end position="268"/>
    </location>
</feature>
<dbReference type="PANTHER" id="PTHR30469">
    <property type="entry name" value="MULTIDRUG RESISTANCE PROTEIN MDTA"/>
    <property type="match status" value="1"/>
</dbReference>
<feature type="domain" description="Multidrug resistance protein MdtA-like C-terminal permuted SH3" evidence="10">
    <location>
        <begin position="277"/>
        <end position="333"/>
    </location>
</feature>
<comment type="similarity">
    <text evidence="2">Belongs to the membrane fusion protein (MFP) (TC 8.A.1) family.</text>
</comment>
<comment type="subcellular location">
    <subcellularLocation>
        <location evidence="1">Cell envelope</location>
    </subcellularLocation>
</comment>
<evidence type="ECO:0000256" key="2">
    <source>
        <dbReference type="ARBA" id="ARBA00009477"/>
    </source>
</evidence>
<feature type="domain" description="Multidrug resistance protein MdtA-like barrel-sandwich hybrid" evidence="8">
    <location>
        <begin position="54"/>
        <end position="189"/>
    </location>
</feature>
<evidence type="ECO:0000313" key="12">
    <source>
        <dbReference type="Proteomes" id="UP001596506"/>
    </source>
</evidence>
<dbReference type="Pfam" id="PF25967">
    <property type="entry name" value="RND-MFP_C"/>
    <property type="match status" value="1"/>
</dbReference>
<evidence type="ECO:0000259" key="10">
    <source>
        <dbReference type="Pfam" id="PF25967"/>
    </source>
</evidence>
<evidence type="ECO:0000313" key="11">
    <source>
        <dbReference type="EMBL" id="MFC7294770.1"/>
    </source>
</evidence>
<name>A0ABW2IVJ0_9GAMM</name>
<dbReference type="EMBL" id="JBHTBD010000002">
    <property type="protein sequence ID" value="MFC7294770.1"/>
    <property type="molecule type" value="Genomic_DNA"/>
</dbReference>
<dbReference type="NCBIfam" id="TIGR01730">
    <property type="entry name" value="RND_mfp"/>
    <property type="match status" value="1"/>
</dbReference>
<dbReference type="Proteomes" id="UP001596506">
    <property type="component" value="Unassembled WGS sequence"/>
</dbReference>
<dbReference type="RefSeq" id="WP_227520928.1">
    <property type="nucleotide sequence ID" value="NZ_JBHTBD010000002.1"/>
</dbReference>
<feature type="domain" description="Multidrug resistance protein MdtA-like alpha-helical hairpin" evidence="7">
    <location>
        <begin position="95"/>
        <end position="163"/>
    </location>
</feature>
<comment type="caution">
    <text evidence="11">The sequence shown here is derived from an EMBL/GenBank/DDBJ whole genome shotgun (WGS) entry which is preliminary data.</text>
</comment>
<dbReference type="Pfam" id="PF25876">
    <property type="entry name" value="HH_MFP_RND"/>
    <property type="match status" value="1"/>
</dbReference>
<dbReference type="InterPro" id="IPR058625">
    <property type="entry name" value="MdtA-like_BSH"/>
</dbReference>
<reference evidence="12" key="1">
    <citation type="journal article" date="2019" name="Int. J. Syst. Evol. Microbiol.">
        <title>The Global Catalogue of Microorganisms (GCM) 10K type strain sequencing project: providing services to taxonomists for standard genome sequencing and annotation.</title>
        <authorList>
            <consortium name="The Broad Institute Genomics Platform"/>
            <consortium name="The Broad Institute Genome Sequencing Center for Infectious Disease"/>
            <person name="Wu L."/>
            <person name="Ma J."/>
        </authorList>
    </citation>
    <scope>NUCLEOTIDE SEQUENCE [LARGE SCALE GENOMIC DNA]</scope>
    <source>
        <strain evidence="12">CCUG 60559</strain>
    </source>
</reference>
<evidence type="ECO:0000256" key="3">
    <source>
        <dbReference type="ARBA" id="ARBA00022448"/>
    </source>
</evidence>
<evidence type="ECO:0000256" key="6">
    <source>
        <dbReference type="SAM" id="SignalP"/>
    </source>
</evidence>
<dbReference type="InterPro" id="IPR058624">
    <property type="entry name" value="MdtA-like_HH"/>
</dbReference>
<dbReference type="Gene3D" id="2.40.30.170">
    <property type="match status" value="1"/>
</dbReference>
<dbReference type="InterPro" id="IPR058792">
    <property type="entry name" value="Beta-barrel_RND_2"/>
</dbReference>
<dbReference type="Pfam" id="PF25917">
    <property type="entry name" value="BSH_RND"/>
    <property type="match status" value="1"/>
</dbReference>
<protein>
    <submittedName>
        <fullName evidence="11">Efflux RND transporter periplasmic adaptor subunit</fullName>
    </submittedName>
</protein>
<dbReference type="InterPro" id="IPR006143">
    <property type="entry name" value="RND_pump_MFP"/>
</dbReference>
<dbReference type="Gene3D" id="1.10.287.470">
    <property type="entry name" value="Helix hairpin bin"/>
    <property type="match status" value="1"/>
</dbReference>
<dbReference type="Gene3D" id="2.40.50.100">
    <property type="match status" value="1"/>
</dbReference>
<feature type="chain" id="PRO_5046793112" evidence="6">
    <location>
        <begin position="23"/>
        <end position="365"/>
    </location>
</feature>
<keyword evidence="6" id="KW-0732">Signal</keyword>
<feature type="signal peptide" evidence="6">
    <location>
        <begin position="1"/>
        <end position="22"/>
    </location>
</feature>
<feature type="coiled-coil region" evidence="5">
    <location>
        <begin position="94"/>
        <end position="159"/>
    </location>
</feature>
<dbReference type="SUPFAM" id="SSF111369">
    <property type="entry name" value="HlyD-like secretion proteins"/>
    <property type="match status" value="1"/>
</dbReference>
<proteinExistence type="inferred from homology"/>
<gene>
    <name evidence="11" type="ORF">ACFQQA_08535</name>
</gene>
<dbReference type="PROSITE" id="PS51257">
    <property type="entry name" value="PROKAR_LIPOPROTEIN"/>
    <property type="match status" value="1"/>
</dbReference>
<organism evidence="11 12">
    <name type="scientific">Marinobacter aromaticivorans</name>
    <dbReference type="NCBI Taxonomy" id="1494078"/>
    <lineage>
        <taxon>Bacteria</taxon>
        <taxon>Pseudomonadati</taxon>
        <taxon>Pseudomonadota</taxon>
        <taxon>Gammaproteobacteria</taxon>
        <taxon>Pseudomonadales</taxon>
        <taxon>Marinobacteraceae</taxon>
        <taxon>Marinobacter</taxon>
    </lineage>
</organism>
<evidence type="ECO:0000256" key="4">
    <source>
        <dbReference type="ARBA" id="ARBA00023054"/>
    </source>
</evidence>
<evidence type="ECO:0000256" key="1">
    <source>
        <dbReference type="ARBA" id="ARBA00004196"/>
    </source>
</evidence>
<dbReference type="InterPro" id="IPR058627">
    <property type="entry name" value="MdtA-like_C"/>
</dbReference>
<dbReference type="Gene3D" id="2.40.420.20">
    <property type="match status" value="1"/>
</dbReference>
<keyword evidence="12" id="KW-1185">Reference proteome</keyword>
<keyword evidence="3" id="KW-0813">Transport</keyword>
<evidence type="ECO:0000259" key="9">
    <source>
        <dbReference type="Pfam" id="PF25954"/>
    </source>
</evidence>
<sequence length="365" mass="39362">MSRFALLGAMLLSLACSGLALGQQTSGRLETVPVERSELQETLVLDGVIEAVQQSTVSAQTSGTVQKLPFDVDDSVVAGDLIVQLESSEQRARVNQAQGSRDEAQAALANAQQQFDRIEAVHERGLVSRQEFDQARNNLAAARARLERADAALAEAREQLSYTRITAPYGGILTERHVEIGESVSPGQPLLSGLSLEQLRVVVDLPQQYADLARRDRQAKVTLADGRVLETGAMTFYPYANPATHTFRLRMRLSEPNGSLFPGMLVKVGIPVASRSALWIPESSLVRRSELRAVFVLDDQGTPRLRQVRTGMEQDGRLEILAGLSEGEQVVVNPVELVGTDRLNLAAAGVSGPGSSEQSNGEAGN</sequence>
<keyword evidence="4 5" id="KW-0175">Coiled coil</keyword>
<evidence type="ECO:0000256" key="5">
    <source>
        <dbReference type="SAM" id="Coils"/>
    </source>
</evidence>
<evidence type="ECO:0000259" key="8">
    <source>
        <dbReference type="Pfam" id="PF25917"/>
    </source>
</evidence>